<evidence type="ECO:0000313" key="2">
    <source>
        <dbReference type="Proteomes" id="UP000823775"/>
    </source>
</evidence>
<keyword evidence="2" id="KW-1185">Reference proteome</keyword>
<gene>
    <name evidence="1" type="ORF">HAX54_032113</name>
</gene>
<feature type="non-terminal residue" evidence="1">
    <location>
        <position position="1"/>
    </location>
</feature>
<dbReference type="EMBL" id="JACEIK010004084">
    <property type="protein sequence ID" value="MCD9644129.1"/>
    <property type="molecule type" value="Genomic_DNA"/>
</dbReference>
<dbReference type="Proteomes" id="UP000823775">
    <property type="component" value="Unassembled WGS sequence"/>
</dbReference>
<comment type="caution">
    <text evidence="1">The sequence shown here is derived from an EMBL/GenBank/DDBJ whole genome shotgun (WGS) entry which is preliminary data.</text>
</comment>
<sequence>LINSSSWRILAIKCALVDIELGEFKFILGGDEVTFDICKTMNPLNECKVVAMINLRDKLVEVPYEEVEPLDP</sequence>
<proteinExistence type="predicted"/>
<evidence type="ECO:0000313" key="1">
    <source>
        <dbReference type="EMBL" id="MCD9644129.1"/>
    </source>
</evidence>
<reference evidence="1 2" key="1">
    <citation type="journal article" date="2021" name="BMC Genomics">
        <title>Datura genome reveals duplications of psychoactive alkaloid biosynthetic genes and high mutation rate following tissue culture.</title>
        <authorList>
            <person name="Rajewski A."/>
            <person name="Carter-House D."/>
            <person name="Stajich J."/>
            <person name="Litt A."/>
        </authorList>
    </citation>
    <scope>NUCLEOTIDE SEQUENCE [LARGE SCALE GENOMIC DNA]</scope>
    <source>
        <strain evidence="1">AR-01</strain>
    </source>
</reference>
<protein>
    <submittedName>
        <fullName evidence="1">Uncharacterized protein</fullName>
    </submittedName>
</protein>
<name>A0ABS8VBA2_DATST</name>
<organism evidence="1 2">
    <name type="scientific">Datura stramonium</name>
    <name type="common">Jimsonweed</name>
    <name type="synonym">Common thornapple</name>
    <dbReference type="NCBI Taxonomy" id="4076"/>
    <lineage>
        <taxon>Eukaryota</taxon>
        <taxon>Viridiplantae</taxon>
        <taxon>Streptophyta</taxon>
        <taxon>Embryophyta</taxon>
        <taxon>Tracheophyta</taxon>
        <taxon>Spermatophyta</taxon>
        <taxon>Magnoliopsida</taxon>
        <taxon>eudicotyledons</taxon>
        <taxon>Gunneridae</taxon>
        <taxon>Pentapetalae</taxon>
        <taxon>asterids</taxon>
        <taxon>lamiids</taxon>
        <taxon>Solanales</taxon>
        <taxon>Solanaceae</taxon>
        <taxon>Solanoideae</taxon>
        <taxon>Datureae</taxon>
        <taxon>Datura</taxon>
    </lineage>
</organism>
<accession>A0ABS8VBA2</accession>